<dbReference type="AlphaFoldDB" id="A0A6J4NUJ9"/>
<evidence type="ECO:0000256" key="1">
    <source>
        <dbReference type="SAM" id="MobiDB-lite"/>
    </source>
</evidence>
<gene>
    <name evidence="2" type="ORF">AVDCRST_MAG66-1117</name>
</gene>
<feature type="region of interest" description="Disordered" evidence="1">
    <location>
        <begin position="1"/>
        <end position="126"/>
    </location>
</feature>
<dbReference type="EMBL" id="CADCUS010000167">
    <property type="protein sequence ID" value="CAA9395578.1"/>
    <property type="molecule type" value="Genomic_DNA"/>
</dbReference>
<evidence type="ECO:0000313" key="2">
    <source>
        <dbReference type="EMBL" id="CAA9395578.1"/>
    </source>
</evidence>
<feature type="compositionally biased region" description="Low complexity" evidence="1">
    <location>
        <begin position="1"/>
        <end position="10"/>
    </location>
</feature>
<protein>
    <submittedName>
        <fullName evidence="2">Uncharacterized protein</fullName>
    </submittedName>
</protein>
<name>A0A6J4NUJ9_9PSEU</name>
<organism evidence="2">
    <name type="scientific">uncultured Pseudonocardia sp</name>
    <dbReference type="NCBI Taxonomy" id="211455"/>
    <lineage>
        <taxon>Bacteria</taxon>
        <taxon>Bacillati</taxon>
        <taxon>Actinomycetota</taxon>
        <taxon>Actinomycetes</taxon>
        <taxon>Pseudonocardiales</taxon>
        <taxon>Pseudonocardiaceae</taxon>
        <taxon>Pseudonocardia</taxon>
        <taxon>environmental samples</taxon>
    </lineage>
</organism>
<feature type="compositionally biased region" description="Low complexity" evidence="1">
    <location>
        <begin position="19"/>
        <end position="71"/>
    </location>
</feature>
<proteinExistence type="predicted"/>
<sequence length="126" mass="12859">GGRGRAPPARGARRGRFGAGATTSTSAASTTASRRSTTSRAGGCRSSSASTGSPAPTPTTSRTCATRSPCRPTSRWCGSTRARCRVEPRRAGRAGGARARALHRAGPHRWGPDGSGRHLHAAPEGV</sequence>
<feature type="non-terminal residue" evidence="2">
    <location>
        <position position="1"/>
    </location>
</feature>
<reference evidence="2" key="1">
    <citation type="submission" date="2020-02" db="EMBL/GenBank/DDBJ databases">
        <authorList>
            <person name="Meier V. D."/>
        </authorList>
    </citation>
    <scope>NUCLEOTIDE SEQUENCE</scope>
    <source>
        <strain evidence="2">AVDCRST_MAG66</strain>
    </source>
</reference>
<feature type="non-terminal residue" evidence="2">
    <location>
        <position position="126"/>
    </location>
</feature>
<accession>A0A6J4NUJ9</accession>